<dbReference type="SUPFAM" id="SSF49313">
    <property type="entry name" value="Cadherin-like"/>
    <property type="match status" value="1"/>
</dbReference>
<feature type="domain" description="Cadherin" evidence="3">
    <location>
        <begin position="477"/>
        <end position="584"/>
    </location>
</feature>
<dbReference type="Proteomes" id="UP001210678">
    <property type="component" value="Unassembled WGS sequence"/>
</dbReference>
<feature type="region of interest" description="Disordered" evidence="2">
    <location>
        <begin position="1573"/>
        <end position="1592"/>
    </location>
</feature>
<name>A0ABT4YSA0_9VIBR</name>
<dbReference type="Gene3D" id="2.60.40.10">
    <property type="entry name" value="Immunoglobulins"/>
    <property type="match status" value="2"/>
</dbReference>
<dbReference type="RefSeq" id="WP_272135719.1">
    <property type="nucleotide sequence ID" value="NZ_JAQLOI010000001.1"/>
</dbReference>
<feature type="domain" description="Cadherin" evidence="3">
    <location>
        <begin position="585"/>
        <end position="692"/>
    </location>
</feature>
<dbReference type="Pfam" id="PF00353">
    <property type="entry name" value="HemolysinCabind"/>
    <property type="match status" value="1"/>
</dbReference>
<dbReference type="EMBL" id="JAQLOI010000001">
    <property type="protein sequence ID" value="MDB1123929.1"/>
    <property type="molecule type" value="Genomic_DNA"/>
</dbReference>
<sequence>MNALIGAIAGSKYFIVIDKNGNLKTITDIQDAKPGEVLLTKGDSPMMSDAVIQAELVEEDGNRAPIDAQNEIDQIFAQIAEGQDPTQLGEEFATAAGLSEGSSATPMAVVSRDALAVMASTAFDTTGIESQGLSRTQSLQLLQQFINQAPTVTLSNLVESLDENTSTTGTIRVADIDITDDQQGTNVLSLSGADADNFVIVEVSDGVFELHLKAGVTLDFETLSSMDVTVEVSDAGLSDSPLDNDSMTLDVNDINEAPTVSLSNIVTNIDENSSTETSIKIADIEISDDGLGENELSLSGVDADNFIIVEVSDGVFELHLKAGVELDFETLSSMDVTVDIKDETISDEVLDSVDTTLDVNDLNEAPTVSLSNIVTNIDENSSTETSIKIADIEISDDGLGENELSLSGADADNFVIVEVSDGVFELHLKAGVELDFETLSSMDVTVDIKDETISDEVLDSADTTLDVNDLNEAPTVSLSNIVINIDENSSTETSIKIADIEISDDGLGENELSLSGADADNFVIVEVSDGVFELHLKAGVTLDFESLSSMDVTVEISDAGLSDSPLDNDSMTLDVNDINEAPTVSLSNIVTNIDENSSTETSIKIADIEISDDGLGENELSLSGVDADNFIIVEVSDGVFELHLKAGVELDFETLSSMDVTVDIKDETISDEVLDSADTTLDVNDLNEAPTVSLSNIVTNIDENSSTETSIKIADIEISDDGLGENELSLSGADADNFIIVEVSDGVFELHLKSGVELDFETLSSMDVTVDIKDETISDEVLDSADTTLDVNDLNEAPTVSLSNIVTNIDENSSTETSIKIADIEISDDGLGENELSLSGADADNFTIVEVSDGVFELHLKAGVELDFETLSSMDVTVDIKDETISDEVLDSADTTLNVNDLNEAPTASDNKLVVDEDNAYQFTAGDFGFRDVDEGDTLSFIKITELPEEGILYYDGEEITSLPSGGLDISAENISLLTYQGGENESGTDYASFEFQVSDGELLSDTHTIQFDIDPVADAVILSLDSTPSISSTIDFEKINLSGSSWTSSGEASAYNPEGSALTWGTDNTDSLFEVGKASTYGAGSNTDQIMELEGDKGDRTLTATFNESAELQAGDTFQIDFDIAARRINSDTDSDATLKLVYTIDGKEVEQLLYVFDPSEPKNWETGKVTFAIPEGEGSNYKLVFESGDVNSNDTYGALLDDISVTSLVNTGYEGSSINLNPISASVTDPSEQLHVELSGLPAGSTVTDGDGNTATANSEGNYDISALNLDTLRVEVPGDSAETYEITVTAYSEESDGQFGPESTTTFNLTVLEANSAPEFIGDSPEYTDEGYNFAYNENSLAGDVIGTVEAQDLDGDSVEYTITGGNTYGWFAINAAGQITLTTTGAEAAANNYEDASQLNVHELVIMAEDGAGGVAQVDVVLSELDVDEIYGNDGDDQGSEIAGPSIALTDESGNELISGTENANITLTLGEGTTNGLSGVSGLEVTDSSTGKIALTLVEVSDQWVARVDGTDYTVTDNGNNSYTIEGVDVSDLADGTLTANASFTDQDGNVAQDSEPSDTVFSDTVEKDTEYGNDGDDQGSEIAGPSIALTDESGNELISGAENANITLTLGEGTTNGLSGVSGLEVTDSSTGKIALTLVEVSDQWVARVDGTDYTVTDNGNNSYTIEGVDVSDLADGTLTANASFTDQDGNVAQDSEPSDTVFSDTVEKDTEYGDDGDDQGSEIAGPSIALTDESGNELISGTENANITLTLGEGTTNGLSGVSGLEVTDSSTGKIALTLVEVSDQWVARVDGTDYTVTDNGNNSYTIEGVDVSDLADGTLTANASFTDQDGNVAQDSEPSDTVFSDTVEKDTEYGNDGDDQGSEIAGPSIALTDESGNELISGTENANITLTLGEGTTNGLSGVSGLEVTDSSTGKIALTLVEVSDQWVARVDGIDYTVTDNGNNSYTIEGVDVSDLADGTLTANASFTDQDGNVAQDSEPSDTVFSDTVEKDTVSSPPPAITNIADDSVASDYSVVTISGTGEPGSTILLFDETVDRGQEAGKEPVNGSTAIVVTADGTWSWTFNSSDVKNFGTNDNDLIHAIQVDEVGNSSDSTEKVHYFHGNWVNTETEASDDYALLGEGDDTIQINDDDANDRVVIDGGAGDDTAVFNLNSDEVTISRNAQGEVVVTENTVNGVVGDTNILREFEELQFRDGVTIDLVNPTVTDFEITPEGNFTFDDGQSTTDESYVKDFEDDLDGLPVNVEVVSGPRYGQLEQVTDQGSNPTEQTEYNYVQDDAVTIAGKLSFSAQNYADSVSGDTPELVIPNSLVSIKAGTFSGQAPTNDTDLNYDADITYDAGTSSKPELGFGVNGNEINVTAKEFISVDYTAANASINSAQLHFGSIWNHYDKDNNQKDAQIEVIAIDTEGNEHRYSFDDDTNDAVYDGTGNFSPTINAPEGVSFVEFRVFVIQGNEQNAVVGADSNIVLIGIDVISANVSDSFTYRAIDNDGNASDSVATVTVGESLVNKDDIAPSVAITSDSSIVKQGDIIALTLTFSEAVSGLEIEDINVSNSGGAVSNLVQDDANPSVWYAEFSPANNLDETVEISVVGQDYQDLSGNNGTDSNTLSLTVDTLAPDTPTVDTLDTYDVTPTITGTYDDSDAQGGLKVTVNGKTYVLGTDNELTVSAGGKWSLGVSDNLVSGVYDVEVQTTDKVGNVTSDSTDNEVTINDNIAPIIDLSGLDYQLDFNGSSAAYHNVFGYYTLDSEGNPVNPQLLIDDSRGPNAPNEGVLLELPNSDVHYFLIANGALSLTSAVNANPGDSLSFNDSGDLVYGNTSFDNVFLSHDEDSGSANFRVTNIDENGSILIEIEDGGGLDYDDLVVTLRPNYDSVNSGYQVISNEGSLVGIVDSDVSITDDGNIRRVQFVLTNGEFGDALSIDPNDLPEGFVFEESGANTWLLTNETGASPDDFELVLKDVMFGTISPISSERNIEISVFDMSDNVSNTAVSSVQVAPASNYYNYIEGTEAHDNGNGQGQGDPSPQLVGGNGNDYIDGKDGNDDLYGGLGSDILVGGLGHDSLYGGVIPNGEKGQKDDDIDDGVDIFVWDSKTAGSGNDEKDTIHDFEFGKDKIYLGDLIDIKDDGTIDKLLDTVSVSSHGQGVDINVIHAGGTQTIFIDNVRSDFDSSENHLDFLNTLIKPVIHD</sequence>
<feature type="domain" description="Cadherin" evidence="3">
    <location>
        <begin position="801"/>
        <end position="908"/>
    </location>
</feature>
<evidence type="ECO:0000313" key="5">
    <source>
        <dbReference type="Proteomes" id="UP001210678"/>
    </source>
</evidence>
<feature type="domain" description="Cadherin" evidence="3">
    <location>
        <begin position="149"/>
        <end position="260"/>
    </location>
</feature>
<dbReference type="Pfam" id="PF19078">
    <property type="entry name" value="Big_12"/>
    <property type="match status" value="1"/>
</dbReference>
<feature type="region of interest" description="Disordered" evidence="2">
    <location>
        <begin position="1857"/>
        <end position="1876"/>
    </location>
</feature>
<comment type="caution">
    <text evidence="4">The sequence shown here is derived from an EMBL/GenBank/DDBJ whole genome shotgun (WGS) entry which is preliminary data.</text>
</comment>
<dbReference type="Gene3D" id="2.60.40.60">
    <property type="entry name" value="Cadherins"/>
    <property type="match status" value="3"/>
</dbReference>
<feature type="domain" description="Cadherin" evidence="3">
    <location>
        <begin position="693"/>
        <end position="800"/>
    </location>
</feature>
<keyword evidence="1" id="KW-0106">Calcium</keyword>
<dbReference type="CDD" id="cd11304">
    <property type="entry name" value="Cadherin_repeat"/>
    <property type="match status" value="1"/>
</dbReference>
<dbReference type="PROSITE" id="PS50268">
    <property type="entry name" value="CADHERIN_2"/>
    <property type="match status" value="7"/>
</dbReference>
<dbReference type="InterPro" id="IPR018511">
    <property type="entry name" value="Hemolysin-typ_Ca-bd_CS"/>
</dbReference>
<keyword evidence="5" id="KW-1185">Reference proteome</keyword>
<dbReference type="InterPro" id="IPR013783">
    <property type="entry name" value="Ig-like_fold"/>
</dbReference>
<evidence type="ECO:0000259" key="3">
    <source>
        <dbReference type="PROSITE" id="PS50268"/>
    </source>
</evidence>
<dbReference type="InterPro" id="IPR002126">
    <property type="entry name" value="Cadherin-like_dom"/>
</dbReference>
<dbReference type="InterPro" id="IPR011049">
    <property type="entry name" value="Serralysin-like_metalloprot_C"/>
</dbReference>
<feature type="region of interest" description="Disordered" evidence="2">
    <location>
        <begin position="1546"/>
        <end position="1567"/>
    </location>
</feature>
<evidence type="ECO:0000313" key="4">
    <source>
        <dbReference type="EMBL" id="MDB1123929.1"/>
    </source>
</evidence>
<dbReference type="InterPro" id="IPR044048">
    <property type="entry name" value="Big_12"/>
</dbReference>
<feature type="domain" description="Cadherin" evidence="3">
    <location>
        <begin position="369"/>
        <end position="476"/>
    </location>
</feature>
<organism evidence="4 5">
    <name type="scientific">Vibrio algarum</name>
    <dbReference type="NCBI Taxonomy" id="3020714"/>
    <lineage>
        <taxon>Bacteria</taxon>
        <taxon>Pseudomonadati</taxon>
        <taxon>Pseudomonadota</taxon>
        <taxon>Gammaproteobacteria</taxon>
        <taxon>Vibrionales</taxon>
        <taxon>Vibrionaceae</taxon>
        <taxon>Vibrio</taxon>
    </lineage>
</organism>
<gene>
    <name evidence="4" type="ORF">PGX00_09815</name>
</gene>
<dbReference type="PROSITE" id="PS00330">
    <property type="entry name" value="HEMOLYSIN_CALCIUM"/>
    <property type="match status" value="2"/>
</dbReference>
<dbReference type="Pfam" id="PF17963">
    <property type="entry name" value="Big_9"/>
    <property type="match status" value="1"/>
</dbReference>
<feature type="region of interest" description="Disordered" evidence="2">
    <location>
        <begin position="1830"/>
        <end position="1851"/>
    </location>
</feature>
<feature type="compositionally biased region" description="Polar residues" evidence="2">
    <location>
        <begin position="1688"/>
        <end position="1710"/>
    </location>
</feature>
<feature type="domain" description="Cadherin" evidence="3">
    <location>
        <begin position="1331"/>
        <end position="1451"/>
    </location>
</feature>
<feature type="region of interest" description="Disordered" evidence="2">
    <location>
        <begin position="3011"/>
        <end position="3038"/>
    </location>
</feature>
<reference evidence="4 5" key="1">
    <citation type="submission" date="2023-01" db="EMBL/GenBank/DDBJ databases">
        <title>Vibrio sp. KJ40-1 sp.nov, isolated from marine algae.</title>
        <authorList>
            <person name="Butt M."/>
            <person name="Kim J.M.J."/>
            <person name="Jeon C.O.C."/>
        </authorList>
    </citation>
    <scope>NUCLEOTIDE SEQUENCE [LARGE SCALE GENOMIC DNA]</scope>
    <source>
        <strain evidence="4 5">KJ40-1</strain>
    </source>
</reference>
<dbReference type="InterPro" id="IPR001343">
    <property type="entry name" value="Hemolysn_Ca-bd"/>
</dbReference>
<dbReference type="InterPro" id="IPR015919">
    <property type="entry name" value="Cadherin-like_sf"/>
</dbReference>
<evidence type="ECO:0000256" key="1">
    <source>
        <dbReference type="ARBA" id="ARBA00022837"/>
    </source>
</evidence>
<protein>
    <submittedName>
        <fullName evidence="4">Ig-like domain-containing protein</fullName>
    </submittedName>
</protein>
<dbReference type="SUPFAM" id="SSF51120">
    <property type="entry name" value="beta-Roll"/>
    <property type="match status" value="1"/>
</dbReference>
<accession>A0ABT4YSA0</accession>
<proteinExistence type="predicted"/>
<feature type="region of interest" description="Disordered" evidence="2">
    <location>
        <begin position="1688"/>
        <end position="1734"/>
    </location>
</feature>
<evidence type="ECO:0000256" key="2">
    <source>
        <dbReference type="SAM" id="MobiDB-lite"/>
    </source>
</evidence>